<gene>
    <name evidence="1" type="ORF">SAMN05444271_1196</name>
</gene>
<accession>A0A2H4Q1M9</accession>
<evidence type="ECO:0000313" key="1">
    <source>
        <dbReference type="EMBL" id="SEJ06672.1"/>
    </source>
</evidence>
<keyword evidence="2" id="KW-1185">Reference proteome</keyword>
<dbReference type="STRING" id="1073996.SAMN05444271_1196"/>
<dbReference type="Proteomes" id="UP000198888">
    <property type="component" value="Unassembled WGS sequence"/>
</dbReference>
<protein>
    <submittedName>
        <fullName evidence="1">Uncharacterized protein</fullName>
    </submittedName>
</protein>
<dbReference type="KEGG" id="hae:halTADL_1507"/>
<proteinExistence type="predicted"/>
<accession>A0A1H6W2C6</accession>
<name>A0A1H6W2C6_9EURY</name>
<reference evidence="1 2" key="1">
    <citation type="submission" date="2016-10" db="EMBL/GenBank/DDBJ databases">
        <authorList>
            <person name="de Groot N.N."/>
        </authorList>
    </citation>
    <scope>NUCLEOTIDE SEQUENCE [LARGE SCALE GENOMIC DNA]</scope>
    <source>
        <strain evidence="1 2">DSM 22187</strain>
    </source>
</reference>
<organism evidence="1 2">
    <name type="scientific">Halohasta litchfieldiae</name>
    <dbReference type="NCBI Taxonomy" id="1073996"/>
    <lineage>
        <taxon>Archaea</taxon>
        <taxon>Methanobacteriati</taxon>
        <taxon>Methanobacteriota</taxon>
        <taxon>Stenosarchaea group</taxon>
        <taxon>Halobacteria</taxon>
        <taxon>Halobacteriales</taxon>
        <taxon>Haloferacaceae</taxon>
        <taxon>Halohasta</taxon>
    </lineage>
</organism>
<dbReference type="EMBL" id="FNYR01000019">
    <property type="protein sequence ID" value="SEJ06672.1"/>
    <property type="molecule type" value="Genomic_DNA"/>
</dbReference>
<sequence length="37" mass="4256">MEYILTDLGHTVLTHDIKTGVEKLVAEEHEVQEQYAD</sequence>
<dbReference type="AlphaFoldDB" id="A0A1H6W2C6"/>
<evidence type="ECO:0000313" key="2">
    <source>
        <dbReference type="Proteomes" id="UP000198888"/>
    </source>
</evidence>